<sequence length="69" mass="7857">MMMLMLLLLPLPTSPPPSPLSSYPCSFTSHRCRRLWSSWSLPPPPPLRLPRSSLPPPLRTPPDHFVLCR</sequence>
<evidence type="ECO:0000256" key="1">
    <source>
        <dbReference type="SAM" id="SignalP"/>
    </source>
</evidence>
<evidence type="ECO:0000313" key="2">
    <source>
        <dbReference type="EMBL" id="JAC19573.1"/>
    </source>
</evidence>
<accession>A0A023FFV2</accession>
<dbReference type="EMBL" id="GBBK01004909">
    <property type="protein sequence ID" value="JAC19573.1"/>
    <property type="molecule type" value="mRNA"/>
</dbReference>
<reference evidence="2" key="1">
    <citation type="submission" date="2014-03" db="EMBL/GenBank/DDBJ databases">
        <title>The sialotranscriptome of Amblyomma triste, Amblyomma parvum and Amblyomma cajennense ticks, uncovered by 454-based RNA-seq.</title>
        <authorList>
            <person name="Garcia G.R."/>
            <person name="Gardinassi L.G."/>
            <person name="Ribeiro J.M."/>
            <person name="Anatriello E."/>
            <person name="Ferreira B.R."/>
            <person name="Moreira H.N."/>
            <person name="Mafra C."/>
            <person name="Olegario M.M."/>
            <person name="Szabo P.J."/>
            <person name="Miranda-Santos I.K."/>
            <person name="Maruyama S.R."/>
        </authorList>
    </citation>
    <scope>NUCLEOTIDE SEQUENCE</scope>
    <source>
        <strain evidence="2">Uberlandia</strain>
        <tissue evidence="2">Salivary glands</tissue>
    </source>
</reference>
<proteinExistence type="evidence at transcript level"/>
<protein>
    <submittedName>
        <fullName evidence="2">Putative secreted protein</fullName>
    </submittedName>
</protein>
<name>A0A023FFV2_AMBCJ</name>
<dbReference type="AlphaFoldDB" id="A0A023FFV2"/>
<organism evidence="2">
    <name type="scientific">Amblyomma cajennense</name>
    <name type="common">Cayenne tick</name>
    <name type="synonym">Acarus cajennensis</name>
    <dbReference type="NCBI Taxonomy" id="34607"/>
    <lineage>
        <taxon>Eukaryota</taxon>
        <taxon>Metazoa</taxon>
        <taxon>Ecdysozoa</taxon>
        <taxon>Arthropoda</taxon>
        <taxon>Chelicerata</taxon>
        <taxon>Arachnida</taxon>
        <taxon>Acari</taxon>
        <taxon>Parasitiformes</taxon>
        <taxon>Ixodida</taxon>
        <taxon>Ixodoidea</taxon>
        <taxon>Ixodidae</taxon>
        <taxon>Amblyomminae</taxon>
        <taxon>Amblyomma</taxon>
    </lineage>
</organism>
<feature type="signal peptide" evidence="1">
    <location>
        <begin position="1"/>
        <end position="15"/>
    </location>
</feature>
<keyword evidence="1" id="KW-0732">Signal</keyword>
<feature type="non-terminal residue" evidence="2">
    <location>
        <position position="69"/>
    </location>
</feature>
<feature type="chain" id="PRO_5012135903" evidence="1">
    <location>
        <begin position="16"/>
        <end position="69"/>
    </location>
</feature>